<evidence type="ECO:0000313" key="5">
    <source>
        <dbReference type="Proteomes" id="UP001311232"/>
    </source>
</evidence>
<organism evidence="4 5">
    <name type="scientific">Crenichthys baileyi</name>
    <name type="common">White River springfish</name>
    <dbReference type="NCBI Taxonomy" id="28760"/>
    <lineage>
        <taxon>Eukaryota</taxon>
        <taxon>Metazoa</taxon>
        <taxon>Chordata</taxon>
        <taxon>Craniata</taxon>
        <taxon>Vertebrata</taxon>
        <taxon>Euteleostomi</taxon>
        <taxon>Actinopterygii</taxon>
        <taxon>Neopterygii</taxon>
        <taxon>Teleostei</taxon>
        <taxon>Neoteleostei</taxon>
        <taxon>Acanthomorphata</taxon>
        <taxon>Ovalentaria</taxon>
        <taxon>Atherinomorphae</taxon>
        <taxon>Cyprinodontiformes</taxon>
        <taxon>Goodeidae</taxon>
        <taxon>Crenichthys</taxon>
    </lineage>
</organism>
<keyword evidence="3" id="KW-0966">Cell projection</keyword>
<name>A0AAV9RXJ4_9TELE</name>
<comment type="similarity">
    <text evidence="1 3">Belongs to the tektin family.</text>
</comment>
<dbReference type="AlphaFoldDB" id="A0AAV9RXJ4"/>
<reference evidence="4 5" key="1">
    <citation type="submission" date="2021-06" db="EMBL/GenBank/DDBJ databases">
        <authorList>
            <person name="Palmer J.M."/>
        </authorList>
    </citation>
    <scope>NUCLEOTIDE SEQUENCE [LARGE SCALE GENOMIC DNA]</scope>
    <source>
        <strain evidence="4 5">MEX-2019</strain>
        <tissue evidence="4">Muscle</tissue>
    </source>
</reference>
<keyword evidence="2" id="KW-0963">Cytoplasm</keyword>
<evidence type="ECO:0000256" key="1">
    <source>
        <dbReference type="ARBA" id="ARBA00007209"/>
    </source>
</evidence>
<proteinExistence type="inferred from homology"/>
<accession>A0AAV9RXJ4</accession>
<dbReference type="InterPro" id="IPR048256">
    <property type="entry name" value="Tektin-like"/>
</dbReference>
<dbReference type="InterPro" id="IPR000435">
    <property type="entry name" value="Tektins"/>
</dbReference>
<sequence>MWKNHAEQDNLQKSGSKLTLPALSDSKSLSFNRAQPQRDQALKMDELFFSLRGSNISQVPFAVHNTMGNLKSRHIEVSHWQGYIYESIQRVEREIACLEQMKEMAEHCLQERRLYSQLMSDCVALSSGLCSAGLRQDQVFIKLKKEEQLSNESGEVLQKQIFILLDKLSSLKTIRSHLLKDFQDKVEAIKLTSRCITFEEETPCSRLPAGPFKPIYVSYEKWLSHCQSLKLTADNLVKDSSSCRGNLQLLLANQKNSHERQRCSTGESLRRKIHDLTKISDKLNMERQSIKHEISDLTKGAQRVANYIHNCECRLHQTTHLLDFLNQRPRFELCLDHPHNYLTLERHDLAAMAAGLQLVLQRSQQNLGMAHRHLTFVEDKLARNGQTLEVAQRCQSFHQSFRLAVDTAVVLSNKPRLCGTLDSSSPHTDLQ</sequence>
<gene>
    <name evidence="4" type="ORF">CRENBAI_016658</name>
</gene>
<comment type="subcellular location">
    <subcellularLocation>
        <location evidence="3">Cytoplasm</location>
        <location evidence="3">Cytoskeleton</location>
        <location evidence="3">Cilium axoneme</location>
    </subcellularLocation>
</comment>
<dbReference type="Pfam" id="PF03148">
    <property type="entry name" value="Tektin"/>
    <property type="match status" value="1"/>
</dbReference>
<keyword evidence="3" id="KW-0282">Flagellum</keyword>
<evidence type="ECO:0000313" key="4">
    <source>
        <dbReference type="EMBL" id="KAK5613766.1"/>
    </source>
</evidence>
<dbReference type="GO" id="GO:0005930">
    <property type="term" value="C:axoneme"/>
    <property type="evidence" value="ECO:0007669"/>
    <property type="project" value="UniProtKB-SubCell"/>
</dbReference>
<dbReference type="GO" id="GO:0005634">
    <property type="term" value="C:nucleus"/>
    <property type="evidence" value="ECO:0007669"/>
    <property type="project" value="TreeGrafter"/>
</dbReference>
<evidence type="ECO:0000256" key="3">
    <source>
        <dbReference type="RuleBase" id="RU367040"/>
    </source>
</evidence>
<dbReference type="PANTHER" id="PTHR19960:SF7">
    <property type="entry name" value="TEKTIN"/>
    <property type="match status" value="1"/>
</dbReference>
<dbReference type="GO" id="GO:0060294">
    <property type="term" value="P:cilium movement involved in cell motility"/>
    <property type="evidence" value="ECO:0007669"/>
    <property type="project" value="UniProtKB-UniRule"/>
</dbReference>
<dbReference type="Proteomes" id="UP001311232">
    <property type="component" value="Unassembled WGS sequence"/>
</dbReference>
<comment type="caution">
    <text evidence="4">The sequence shown here is derived from an EMBL/GenBank/DDBJ whole genome shotgun (WGS) entry which is preliminary data.</text>
</comment>
<dbReference type="PANTHER" id="PTHR19960">
    <property type="entry name" value="TEKTIN"/>
    <property type="match status" value="1"/>
</dbReference>
<keyword evidence="3" id="KW-0969">Cilium</keyword>
<evidence type="ECO:0000256" key="2">
    <source>
        <dbReference type="ARBA" id="ARBA00022490"/>
    </source>
</evidence>
<dbReference type="GO" id="GO:0060271">
    <property type="term" value="P:cilium assembly"/>
    <property type="evidence" value="ECO:0007669"/>
    <property type="project" value="UniProtKB-UniRule"/>
</dbReference>
<dbReference type="GO" id="GO:0015630">
    <property type="term" value="C:microtubule cytoskeleton"/>
    <property type="evidence" value="ECO:0007669"/>
    <property type="project" value="UniProtKB-UniRule"/>
</dbReference>
<keyword evidence="5" id="KW-1185">Reference proteome</keyword>
<dbReference type="EMBL" id="JAHHUM010001190">
    <property type="protein sequence ID" value="KAK5613766.1"/>
    <property type="molecule type" value="Genomic_DNA"/>
</dbReference>
<protein>
    <recommendedName>
        <fullName evidence="3">Tektin</fullName>
    </recommendedName>
</protein>